<organism evidence="1 2">
    <name type="scientific">Helicobacter aurati</name>
    <dbReference type="NCBI Taxonomy" id="137778"/>
    <lineage>
        <taxon>Bacteria</taxon>
        <taxon>Pseudomonadati</taxon>
        <taxon>Campylobacterota</taxon>
        <taxon>Epsilonproteobacteria</taxon>
        <taxon>Campylobacterales</taxon>
        <taxon>Helicobacteraceae</taxon>
        <taxon>Helicobacter</taxon>
    </lineage>
</organism>
<comment type="caution">
    <text evidence="1">The sequence shown here is derived from an EMBL/GenBank/DDBJ whole genome shotgun (WGS) entry which is preliminary data.</text>
</comment>
<dbReference type="EMBL" id="NXLW01000017">
    <property type="protein sequence ID" value="RDU70706.1"/>
    <property type="molecule type" value="Genomic_DNA"/>
</dbReference>
<dbReference type="Proteomes" id="UP000256424">
    <property type="component" value="Unassembled WGS sequence"/>
</dbReference>
<proteinExistence type="predicted"/>
<dbReference type="RefSeq" id="WP_104762260.1">
    <property type="nucleotide sequence ID" value="NZ_FZPM01000003.1"/>
</dbReference>
<dbReference type="AlphaFoldDB" id="A0A3D8J0G3"/>
<evidence type="ECO:0000313" key="1">
    <source>
        <dbReference type="EMBL" id="RDU70706.1"/>
    </source>
</evidence>
<name>A0A3D8J0G3_9HELI</name>
<sequence length="217" mass="25651">MIYADIGCEFIPKNVPYLLQQLECLHNNDIVGFHSESTKEKYWTKADVFLHFGVLDNPKFTESPQIKGGVIFMKKSNKTLRIIDEWLQIFYNHFHLVTDSPSRTANYPEFQENRHDQSIFSLLMKIHNCVTLQDYMSTKASIESSAIRDSRDKQFLPHDWNLSYTWESYSPFVLYLSRILFAILGRISPTSKMRKKSRAYCSQIKWIEKYRSLSREN</sequence>
<protein>
    <submittedName>
        <fullName evidence="1">Uncharacterized protein</fullName>
    </submittedName>
</protein>
<accession>A0A3D8J0G3</accession>
<gene>
    <name evidence="1" type="ORF">CQA66_07660</name>
</gene>
<reference evidence="1 2" key="1">
    <citation type="submission" date="2018-04" db="EMBL/GenBank/DDBJ databases">
        <title>Novel Campyloabacter and Helicobacter Species and Strains.</title>
        <authorList>
            <person name="Mannion A.J."/>
            <person name="Shen Z."/>
            <person name="Fox J.G."/>
        </authorList>
    </citation>
    <scope>NUCLEOTIDE SEQUENCE [LARGE SCALE GENOMIC DNA]</scope>
    <source>
        <strain evidence="1 2">MIT 97-5075</strain>
    </source>
</reference>
<keyword evidence="2" id="KW-1185">Reference proteome</keyword>
<dbReference type="OrthoDB" id="9804725at2"/>
<evidence type="ECO:0000313" key="2">
    <source>
        <dbReference type="Proteomes" id="UP000256424"/>
    </source>
</evidence>